<feature type="compositionally biased region" description="Polar residues" evidence="6">
    <location>
        <begin position="213"/>
        <end position="222"/>
    </location>
</feature>
<accession>A0ABR3WWM2</accession>
<dbReference type="SUPFAM" id="SSF57667">
    <property type="entry name" value="beta-beta-alpha zinc fingers"/>
    <property type="match status" value="1"/>
</dbReference>
<dbReference type="Gene3D" id="3.30.160.60">
    <property type="entry name" value="Classic Zinc Finger"/>
    <property type="match status" value="1"/>
</dbReference>
<feature type="domain" description="C2H2-type" evidence="7">
    <location>
        <begin position="305"/>
        <end position="323"/>
    </location>
</feature>
<dbReference type="InterPro" id="IPR013087">
    <property type="entry name" value="Znf_C2H2_type"/>
</dbReference>
<keyword evidence="3 5" id="KW-0863">Zinc-finger</keyword>
<dbReference type="PROSITE" id="PS50157">
    <property type="entry name" value="ZINC_FINGER_C2H2_2"/>
    <property type="match status" value="2"/>
</dbReference>
<evidence type="ECO:0000256" key="3">
    <source>
        <dbReference type="ARBA" id="ARBA00022771"/>
    </source>
</evidence>
<feature type="region of interest" description="Disordered" evidence="6">
    <location>
        <begin position="153"/>
        <end position="176"/>
    </location>
</feature>
<keyword evidence="4" id="KW-0862">Zinc</keyword>
<evidence type="ECO:0000256" key="4">
    <source>
        <dbReference type="ARBA" id="ARBA00022833"/>
    </source>
</evidence>
<dbReference type="InterPro" id="IPR036236">
    <property type="entry name" value="Znf_C2H2_sf"/>
</dbReference>
<evidence type="ECO:0000256" key="1">
    <source>
        <dbReference type="ARBA" id="ARBA00022723"/>
    </source>
</evidence>
<dbReference type="Proteomes" id="UP001583193">
    <property type="component" value="Unassembled WGS sequence"/>
</dbReference>
<keyword evidence="1" id="KW-0479">Metal-binding</keyword>
<feature type="region of interest" description="Disordered" evidence="6">
    <location>
        <begin position="213"/>
        <end position="257"/>
    </location>
</feature>
<dbReference type="EMBL" id="JAVDPF010000042">
    <property type="protein sequence ID" value="KAL1867795.1"/>
    <property type="molecule type" value="Genomic_DNA"/>
</dbReference>
<comment type="caution">
    <text evidence="8">The sequence shown here is derived from an EMBL/GenBank/DDBJ whole genome shotgun (WGS) entry which is preliminary data.</text>
</comment>
<feature type="compositionally biased region" description="Polar residues" evidence="6">
    <location>
        <begin position="242"/>
        <end position="251"/>
    </location>
</feature>
<reference evidence="8 9" key="1">
    <citation type="journal article" date="2024" name="IMA Fungus">
        <title>IMA Genome - F19 : A genome assembly and annotation guide to empower mycologists, including annotated draft genome sequences of Ceratocystis pirilliformis, Diaporthe australafricana, Fusarium ophioides, Paecilomyces lecythidis, and Sporothrix stenoceras.</title>
        <authorList>
            <person name="Aylward J."/>
            <person name="Wilson A.M."/>
            <person name="Visagie C.M."/>
            <person name="Spraker J."/>
            <person name="Barnes I."/>
            <person name="Buitendag C."/>
            <person name="Ceriani C."/>
            <person name="Del Mar Angel L."/>
            <person name="du Plessis D."/>
            <person name="Fuchs T."/>
            <person name="Gasser K."/>
            <person name="Kramer D."/>
            <person name="Li W."/>
            <person name="Munsamy K."/>
            <person name="Piso A."/>
            <person name="Price J.L."/>
            <person name="Sonnekus B."/>
            <person name="Thomas C."/>
            <person name="van der Nest A."/>
            <person name="van Dijk A."/>
            <person name="van Heerden A."/>
            <person name="van Vuuren N."/>
            <person name="Yilmaz N."/>
            <person name="Duong T.A."/>
            <person name="van der Merwe N.A."/>
            <person name="Wingfield M.J."/>
            <person name="Wingfield B.D."/>
        </authorList>
    </citation>
    <scope>NUCLEOTIDE SEQUENCE [LARGE SCALE GENOMIC DNA]</scope>
    <source>
        <strain evidence="8 9">CMW 18167</strain>
    </source>
</reference>
<evidence type="ECO:0000256" key="6">
    <source>
        <dbReference type="SAM" id="MobiDB-lite"/>
    </source>
</evidence>
<protein>
    <recommendedName>
        <fullName evidence="7">C2H2-type domain-containing protein</fullName>
    </recommendedName>
</protein>
<feature type="compositionally biased region" description="Low complexity" evidence="6">
    <location>
        <begin position="161"/>
        <end position="174"/>
    </location>
</feature>
<sequence>MNLNPPFSVPSSAADAQRGVVGLDATMLYSPSHLGLHPEPVRNHPGQLSGLGIYQGAMEPLPSQPRISSRVEPMHLPMNEWQGSTVPGHSVPNTLLSASGVPDGAIYQGFGGRSLPSNAGLDFAHYSPNNMDLSQNYAHGTGLCPPRSTFYNQSSSPWPVTPSSRATTPSTTSVRVKEEIDGTWEPPFFRDPRDECHAHTMSTIAHAMVDNPSYSQISSGQHNGKDIGEDPDIEWPAKRGRSSSVDHSSIELSPKSEKDTDIVALGRDIASMRGLQCSVCGYLFTRRSNCREHMKRHDPNQRKGYDCETCGKTFGRRTDLKRHIESVRIRLLREI</sequence>
<evidence type="ECO:0000256" key="5">
    <source>
        <dbReference type="PROSITE-ProRule" id="PRU00042"/>
    </source>
</evidence>
<feature type="domain" description="C2H2-type" evidence="7">
    <location>
        <begin position="275"/>
        <end position="302"/>
    </location>
</feature>
<evidence type="ECO:0000313" key="8">
    <source>
        <dbReference type="EMBL" id="KAL1867795.1"/>
    </source>
</evidence>
<dbReference type="PANTHER" id="PTHR24408">
    <property type="entry name" value="ZINC FINGER PROTEIN"/>
    <property type="match status" value="1"/>
</dbReference>
<keyword evidence="2" id="KW-0677">Repeat</keyword>
<gene>
    <name evidence="8" type="ORF">Plec18167_008541</name>
</gene>
<organism evidence="8 9">
    <name type="scientific">Paecilomyces lecythidis</name>
    <dbReference type="NCBI Taxonomy" id="3004212"/>
    <lineage>
        <taxon>Eukaryota</taxon>
        <taxon>Fungi</taxon>
        <taxon>Dikarya</taxon>
        <taxon>Ascomycota</taxon>
        <taxon>Pezizomycotina</taxon>
        <taxon>Eurotiomycetes</taxon>
        <taxon>Eurotiomycetidae</taxon>
        <taxon>Eurotiales</taxon>
        <taxon>Thermoascaceae</taxon>
        <taxon>Paecilomyces</taxon>
    </lineage>
</organism>
<dbReference type="Pfam" id="PF00096">
    <property type="entry name" value="zf-C2H2"/>
    <property type="match status" value="1"/>
</dbReference>
<evidence type="ECO:0000259" key="7">
    <source>
        <dbReference type="PROSITE" id="PS50157"/>
    </source>
</evidence>
<evidence type="ECO:0000256" key="2">
    <source>
        <dbReference type="ARBA" id="ARBA00022737"/>
    </source>
</evidence>
<name>A0ABR3WWM2_9EURO</name>
<proteinExistence type="predicted"/>
<keyword evidence="9" id="KW-1185">Reference proteome</keyword>
<dbReference type="SMART" id="SM00355">
    <property type="entry name" value="ZnF_C2H2"/>
    <property type="match status" value="2"/>
</dbReference>
<evidence type="ECO:0000313" key="9">
    <source>
        <dbReference type="Proteomes" id="UP001583193"/>
    </source>
</evidence>
<dbReference type="PANTHER" id="PTHR24408:SF58">
    <property type="entry name" value="TRANSCRIPTION FACTOR (TFIIIA), PUTATIVE (AFU_ORTHOLOGUE AFUA_1G05150)-RELATED"/>
    <property type="match status" value="1"/>
</dbReference>